<protein>
    <recommendedName>
        <fullName evidence="3">chorismate synthase</fullName>
        <ecNumber evidence="3">4.2.3.5</ecNumber>
    </recommendedName>
</protein>
<dbReference type="Pfam" id="PF01264">
    <property type="entry name" value="Chorismate_synt"/>
    <property type="match status" value="1"/>
</dbReference>
<dbReference type="GO" id="GO:0009073">
    <property type="term" value="P:aromatic amino acid family biosynthetic process"/>
    <property type="evidence" value="ECO:0007669"/>
    <property type="project" value="UniProtKB-KW"/>
</dbReference>
<dbReference type="InterPro" id="IPR035904">
    <property type="entry name" value="Chorismate_synth_AroC_sf"/>
</dbReference>
<reference evidence="7" key="1">
    <citation type="submission" date="2018-05" db="EMBL/GenBank/DDBJ databases">
        <authorList>
            <person name="Lanie J.A."/>
            <person name="Ng W.-L."/>
            <person name="Kazmierczak K.M."/>
            <person name="Andrzejewski T.M."/>
            <person name="Davidsen T.M."/>
            <person name="Wayne K.J."/>
            <person name="Tettelin H."/>
            <person name="Glass J.I."/>
            <person name="Rusch D."/>
            <person name="Podicherti R."/>
            <person name="Tsui H.-C.T."/>
            <person name="Winkler M.E."/>
        </authorList>
    </citation>
    <scope>NUCLEOTIDE SEQUENCE</scope>
</reference>
<dbReference type="AlphaFoldDB" id="A0A382ZFI2"/>
<name>A0A382ZFI2_9ZZZZ</name>
<evidence type="ECO:0000256" key="4">
    <source>
        <dbReference type="ARBA" id="ARBA00022605"/>
    </source>
</evidence>
<dbReference type="GO" id="GO:0010181">
    <property type="term" value="F:FMN binding"/>
    <property type="evidence" value="ECO:0007669"/>
    <property type="project" value="TreeGrafter"/>
</dbReference>
<evidence type="ECO:0000313" key="7">
    <source>
        <dbReference type="EMBL" id="SVD94294.1"/>
    </source>
</evidence>
<dbReference type="EC" id="4.2.3.5" evidence="3"/>
<proteinExistence type="inferred from homology"/>
<dbReference type="Gene3D" id="3.60.150.10">
    <property type="entry name" value="Chorismate synthase AroC"/>
    <property type="match status" value="1"/>
</dbReference>
<dbReference type="PANTHER" id="PTHR21085:SF0">
    <property type="entry name" value="CHORISMATE SYNTHASE"/>
    <property type="match status" value="1"/>
</dbReference>
<keyword evidence="5" id="KW-0057">Aromatic amino acid biosynthesis</keyword>
<feature type="non-terminal residue" evidence="7">
    <location>
        <position position="1"/>
    </location>
</feature>
<dbReference type="GO" id="GO:0009423">
    <property type="term" value="P:chorismate biosynthetic process"/>
    <property type="evidence" value="ECO:0007669"/>
    <property type="project" value="TreeGrafter"/>
</dbReference>
<evidence type="ECO:0000256" key="3">
    <source>
        <dbReference type="ARBA" id="ARBA00013036"/>
    </source>
</evidence>
<dbReference type="SUPFAM" id="SSF103263">
    <property type="entry name" value="Chorismate synthase, AroC"/>
    <property type="match status" value="1"/>
</dbReference>
<accession>A0A382ZFI2</accession>
<sequence length="217" mass="23199">NITDTALIDIENVQYINKKADQSSIRILNSDIEESMIAAIEKAQKNGDTLGGQFRVLISGVPYGLGSYSSWNKKLNAKLSEAICSINAIKGVYFGADNASHQLGSQLHDEIGFKKGQYTRSNNNAGGIEGGMSNSQTIIINGTMKPLSTLSKPLKSIDIKSKKGELAHKERTDSCAVPAAAIVAESMVALVIADTLLDKFGGDSLSSLNHHLQSAKY</sequence>
<dbReference type="EMBL" id="UINC01183505">
    <property type="protein sequence ID" value="SVD94294.1"/>
    <property type="molecule type" value="Genomic_DNA"/>
</dbReference>
<dbReference type="GO" id="GO:0005829">
    <property type="term" value="C:cytosol"/>
    <property type="evidence" value="ECO:0007669"/>
    <property type="project" value="TreeGrafter"/>
</dbReference>
<gene>
    <name evidence="7" type="ORF">METZ01_LOCUS447148</name>
</gene>
<keyword evidence="4" id="KW-0028">Amino-acid biosynthesis</keyword>
<organism evidence="7">
    <name type="scientific">marine metagenome</name>
    <dbReference type="NCBI Taxonomy" id="408172"/>
    <lineage>
        <taxon>unclassified sequences</taxon>
        <taxon>metagenomes</taxon>
        <taxon>ecological metagenomes</taxon>
    </lineage>
</organism>
<keyword evidence="6" id="KW-0456">Lyase</keyword>
<dbReference type="PANTHER" id="PTHR21085">
    <property type="entry name" value="CHORISMATE SYNTHASE"/>
    <property type="match status" value="1"/>
</dbReference>
<comment type="similarity">
    <text evidence="2">Belongs to the chorismate synthase family.</text>
</comment>
<dbReference type="InterPro" id="IPR000453">
    <property type="entry name" value="Chorismate_synth"/>
</dbReference>
<dbReference type="GO" id="GO:0008652">
    <property type="term" value="P:amino acid biosynthetic process"/>
    <property type="evidence" value="ECO:0007669"/>
    <property type="project" value="UniProtKB-KW"/>
</dbReference>
<evidence type="ECO:0000256" key="6">
    <source>
        <dbReference type="ARBA" id="ARBA00023239"/>
    </source>
</evidence>
<dbReference type="GO" id="GO:0004107">
    <property type="term" value="F:chorismate synthase activity"/>
    <property type="evidence" value="ECO:0007669"/>
    <property type="project" value="UniProtKB-EC"/>
</dbReference>
<evidence type="ECO:0000256" key="5">
    <source>
        <dbReference type="ARBA" id="ARBA00023141"/>
    </source>
</evidence>
<comment type="pathway">
    <text evidence="1">Metabolic intermediate biosynthesis; chorismate biosynthesis; chorismate from D-erythrose 4-phosphate and phosphoenolpyruvate: step 7/7.</text>
</comment>
<evidence type="ECO:0000256" key="1">
    <source>
        <dbReference type="ARBA" id="ARBA00005044"/>
    </source>
</evidence>
<evidence type="ECO:0000256" key="2">
    <source>
        <dbReference type="ARBA" id="ARBA00008014"/>
    </source>
</evidence>